<organism evidence="5 6">
    <name type="scientific">Artemisia annua</name>
    <name type="common">Sweet wormwood</name>
    <dbReference type="NCBI Taxonomy" id="35608"/>
    <lineage>
        <taxon>Eukaryota</taxon>
        <taxon>Viridiplantae</taxon>
        <taxon>Streptophyta</taxon>
        <taxon>Embryophyta</taxon>
        <taxon>Tracheophyta</taxon>
        <taxon>Spermatophyta</taxon>
        <taxon>Magnoliopsida</taxon>
        <taxon>eudicotyledons</taxon>
        <taxon>Gunneridae</taxon>
        <taxon>Pentapetalae</taxon>
        <taxon>asterids</taxon>
        <taxon>campanulids</taxon>
        <taxon>Asterales</taxon>
        <taxon>Asteraceae</taxon>
        <taxon>Asteroideae</taxon>
        <taxon>Anthemideae</taxon>
        <taxon>Artemisiinae</taxon>
        <taxon>Artemisia</taxon>
    </lineage>
</organism>
<dbReference type="OrthoDB" id="1900877at2759"/>
<feature type="coiled-coil region" evidence="2">
    <location>
        <begin position="392"/>
        <end position="425"/>
    </location>
</feature>
<feature type="region of interest" description="Disordered" evidence="3">
    <location>
        <begin position="314"/>
        <end position="333"/>
    </location>
</feature>
<feature type="region of interest" description="Disordered" evidence="3">
    <location>
        <begin position="1"/>
        <end position="26"/>
    </location>
</feature>
<sequence>MLKKKKKQEGEEDEFESTNFCLGSRDSEMNDSGECIENYKDVDVVSVLPERQTLPTPDKEYDSAIDKVSALPFEFQKTERAPHRKPTAPFSKQAPSKWDDAQKWIASPTSSRVKTEQPVKKNSYGNRQPITKVVVEVPDQRLVPYEEPDTKQIDLSHLKDESGQYVNWESEYGSSTMVDSHSKSILMIGDSGNSEINLSRHDSLASIQNTTFVPPPSEARSVSMRDMGTEMTPIASQEPSRTGTPVRATTPSRSPSTSRSATPERTGPVSSSTQRMESGNNKELSEKELQLKTRREIKALGNQLGKKNIAAWASKEDEDKDVSTSGKDERTGKSAIEMRAAAWEDAEKAKYMARFKREEIKIEAWENHQKAKTEAEMRRIEVEVERMRGGAHDRLMNKLAAARLKAEEKRAAAEEKRNREAARAEEQAAYIRKTGRVPSSFSCYCWCF</sequence>
<dbReference type="STRING" id="35608.A0A2U1PDA3"/>
<proteinExistence type="inferred from homology"/>
<feature type="region of interest" description="Disordered" evidence="3">
    <location>
        <begin position="231"/>
        <end position="289"/>
    </location>
</feature>
<feature type="compositionally biased region" description="Polar residues" evidence="3">
    <location>
        <begin position="234"/>
        <end position="243"/>
    </location>
</feature>
<evidence type="ECO:0000313" key="6">
    <source>
        <dbReference type="Proteomes" id="UP000245207"/>
    </source>
</evidence>
<comment type="similarity">
    <text evidence="1">Belongs to the remorin family.</text>
</comment>
<feature type="domain" description="Remorin C-terminal" evidence="4">
    <location>
        <begin position="337"/>
        <end position="439"/>
    </location>
</feature>
<accession>A0A2U1PDA3</accession>
<evidence type="ECO:0000256" key="1">
    <source>
        <dbReference type="ARBA" id="ARBA00005711"/>
    </source>
</evidence>
<comment type="caution">
    <text evidence="5">The sequence shown here is derived from an EMBL/GenBank/DDBJ whole genome shotgun (WGS) entry which is preliminary data.</text>
</comment>
<feature type="compositionally biased region" description="Low complexity" evidence="3">
    <location>
        <begin position="244"/>
        <end position="266"/>
    </location>
</feature>
<dbReference type="PANTHER" id="PTHR31471:SF1">
    <property type="entry name" value="OS12G0613600 PROTEIN"/>
    <property type="match status" value="1"/>
</dbReference>
<dbReference type="Proteomes" id="UP000245207">
    <property type="component" value="Unassembled WGS sequence"/>
</dbReference>
<keyword evidence="6" id="KW-1185">Reference proteome</keyword>
<evidence type="ECO:0000256" key="3">
    <source>
        <dbReference type="SAM" id="MobiDB-lite"/>
    </source>
</evidence>
<dbReference type="AlphaFoldDB" id="A0A2U1PDA3"/>
<dbReference type="PANTHER" id="PTHR31471">
    <property type="entry name" value="OS02G0116800 PROTEIN"/>
    <property type="match status" value="1"/>
</dbReference>
<feature type="compositionally biased region" description="Polar residues" evidence="3">
    <location>
        <begin position="268"/>
        <end position="282"/>
    </location>
</feature>
<feature type="region of interest" description="Disordered" evidence="3">
    <location>
        <begin position="77"/>
        <end position="125"/>
    </location>
</feature>
<evidence type="ECO:0000313" key="5">
    <source>
        <dbReference type="EMBL" id="PWA83742.1"/>
    </source>
</evidence>
<keyword evidence="2" id="KW-0175">Coiled coil</keyword>
<dbReference type="Pfam" id="PF03763">
    <property type="entry name" value="Remorin_C"/>
    <property type="match status" value="1"/>
</dbReference>
<dbReference type="InterPro" id="IPR005516">
    <property type="entry name" value="Remorin_C"/>
</dbReference>
<evidence type="ECO:0000259" key="4">
    <source>
        <dbReference type="Pfam" id="PF03763"/>
    </source>
</evidence>
<reference evidence="5 6" key="1">
    <citation type="journal article" date="2018" name="Mol. Plant">
        <title>The genome of Artemisia annua provides insight into the evolution of Asteraceae family and artemisinin biosynthesis.</title>
        <authorList>
            <person name="Shen Q."/>
            <person name="Zhang L."/>
            <person name="Liao Z."/>
            <person name="Wang S."/>
            <person name="Yan T."/>
            <person name="Shi P."/>
            <person name="Liu M."/>
            <person name="Fu X."/>
            <person name="Pan Q."/>
            <person name="Wang Y."/>
            <person name="Lv Z."/>
            <person name="Lu X."/>
            <person name="Zhang F."/>
            <person name="Jiang W."/>
            <person name="Ma Y."/>
            <person name="Chen M."/>
            <person name="Hao X."/>
            <person name="Li L."/>
            <person name="Tang Y."/>
            <person name="Lv G."/>
            <person name="Zhou Y."/>
            <person name="Sun X."/>
            <person name="Brodelius P.E."/>
            <person name="Rose J.K.C."/>
            <person name="Tang K."/>
        </authorList>
    </citation>
    <scope>NUCLEOTIDE SEQUENCE [LARGE SCALE GENOMIC DNA]</scope>
    <source>
        <strain evidence="6">cv. Huhao1</strain>
        <tissue evidence="5">Leaf</tissue>
    </source>
</reference>
<name>A0A2U1PDA3_ARTAN</name>
<protein>
    <submittedName>
        <fullName evidence="5">Remorin family protein</fullName>
    </submittedName>
</protein>
<gene>
    <name evidence="5" type="ORF">CTI12_AA168010</name>
</gene>
<dbReference type="EMBL" id="PKPP01001312">
    <property type="protein sequence ID" value="PWA83742.1"/>
    <property type="molecule type" value="Genomic_DNA"/>
</dbReference>
<evidence type="ECO:0000256" key="2">
    <source>
        <dbReference type="SAM" id="Coils"/>
    </source>
</evidence>